<dbReference type="CDD" id="cd09726">
    <property type="entry name" value="RAMP_I_III"/>
    <property type="match status" value="1"/>
</dbReference>
<dbReference type="AlphaFoldDB" id="A0A1H1HEE1"/>
<dbReference type="PANTHER" id="PTHR35579">
    <property type="entry name" value="CRISPR SYSTEM CMS ENDORIBONUCLEASE CSM3"/>
    <property type="match status" value="1"/>
</dbReference>
<protein>
    <submittedName>
        <fullName evidence="4">CRISPR/Cas system CSM-associated protein Csm3, group 7 of RAMP superfamily</fullName>
    </submittedName>
</protein>
<reference evidence="4 5" key="1">
    <citation type="submission" date="2016-10" db="EMBL/GenBank/DDBJ databases">
        <authorList>
            <person name="de Groot N.N."/>
        </authorList>
    </citation>
    <scope>NUCLEOTIDE SEQUENCE [LARGE SCALE GENOMIC DNA]</scope>
    <source>
        <strain evidence="4 5">DSM 43794</strain>
    </source>
</reference>
<evidence type="ECO:0000313" key="5">
    <source>
        <dbReference type="Proteomes" id="UP000217103"/>
    </source>
</evidence>
<dbReference type="PANTHER" id="PTHR35579:SF6">
    <property type="entry name" value="DUF324 DOMAIN-CONTAINING PROTEIN"/>
    <property type="match status" value="1"/>
</dbReference>
<dbReference type="Pfam" id="PF03787">
    <property type="entry name" value="RAMPs"/>
    <property type="match status" value="2"/>
</dbReference>
<name>A0A1H1HEE1_9ACTN</name>
<keyword evidence="1" id="KW-0051">Antiviral defense</keyword>
<accession>A0A1H1HEE1</accession>
<organism evidence="4 5">
    <name type="scientific">Thermostaphylospora chromogena</name>
    <dbReference type="NCBI Taxonomy" id="35622"/>
    <lineage>
        <taxon>Bacteria</taxon>
        <taxon>Bacillati</taxon>
        <taxon>Actinomycetota</taxon>
        <taxon>Actinomycetes</taxon>
        <taxon>Streptosporangiales</taxon>
        <taxon>Thermomonosporaceae</taxon>
        <taxon>Thermostaphylospora</taxon>
    </lineage>
</organism>
<evidence type="ECO:0000256" key="2">
    <source>
        <dbReference type="ARBA" id="ARBA00093789"/>
    </source>
</evidence>
<evidence type="ECO:0000313" key="4">
    <source>
        <dbReference type="EMBL" id="SDR23518.1"/>
    </source>
</evidence>
<gene>
    <name evidence="4" type="ORF">SAMN04489764_4317</name>
</gene>
<dbReference type="STRING" id="35622.SAMN04489764_4317"/>
<dbReference type="GO" id="GO:0051607">
    <property type="term" value="P:defense response to virus"/>
    <property type="evidence" value="ECO:0007669"/>
    <property type="project" value="UniProtKB-KW"/>
</dbReference>
<feature type="domain" description="CRISPR type III-associated protein" evidence="3">
    <location>
        <begin position="19"/>
        <end position="198"/>
    </location>
</feature>
<evidence type="ECO:0000256" key="1">
    <source>
        <dbReference type="ARBA" id="ARBA00023118"/>
    </source>
</evidence>
<dbReference type="EMBL" id="FNKK01000002">
    <property type="protein sequence ID" value="SDR23518.1"/>
    <property type="molecule type" value="Genomic_DNA"/>
</dbReference>
<proteinExistence type="predicted"/>
<dbReference type="InterPro" id="IPR052216">
    <property type="entry name" value="CRISPR_Csm3_endoribonuclease"/>
</dbReference>
<keyword evidence="5" id="KW-1185">Reference proteome</keyword>
<sequence>MTSRTGRPMTSRIRVRGWLRTESPLHVGGLSGDPSDPLPLAVDGEGRLYVPGTSLAGALRSWMRGAGPEEDLKRLWGFIPEGDHDEEEGQASRVIVADALIAVDTKLDEYGLPENPLEFGHLEFRPSVGIDRVTGAAVPEFLYGRAVVPAGNYVRLALDIECHDETELDEARMGAMLDALASREVRLGAATGKGFGVLRLLDDPLELVVDRFDSPDELLAVLRDAPFRRRTLASLRTTDPRLPARRDILRIRIAWRPIAPVMVRSGTRGLIVDTLPLTTRVDRRHLTLVLPGSSIKGALRSHAELVERTARGTSPSKVLVGGTAARHSAAFRARLDALPAVRKLFGAARDDEAARNGGEERRAGALRVEECVSHATIPDDLWDSVTGAGSGAEAAGGERETLSEQVRDRLDDLGLAEVHHVALDRWTGGAADGRLFSALEPHAVEWEPIRMSVDLSRLRQDGSALALLLLTLRDLSHGRITLGAAANRGFGDIQVDEITLVGGPWPTQVTLTDALRGAEIEPIAHAWTRYLETS</sequence>
<evidence type="ECO:0000259" key="3">
    <source>
        <dbReference type="Pfam" id="PF03787"/>
    </source>
</evidence>
<dbReference type="RefSeq" id="WP_093261415.1">
    <property type="nucleotide sequence ID" value="NZ_FNKK01000002.1"/>
</dbReference>
<feature type="domain" description="CRISPR type III-associated protein" evidence="3">
    <location>
        <begin position="287"/>
        <end position="491"/>
    </location>
</feature>
<dbReference type="Proteomes" id="UP000217103">
    <property type="component" value="Unassembled WGS sequence"/>
</dbReference>
<comment type="subunit">
    <text evidence="2">Part of the Csm effector complex that includes Cas10, Csm2, Csm3, Csm4 and Csm5.</text>
</comment>
<dbReference type="OrthoDB" id="5242922at2"/>
<dbReference type="InterPro" id="IPR005537">
    <property type="entry name" value="RAMP_III_fam"/>
</dbReference>